<proteinExistence type="predicted"/>
<accession>A0AAV3Y9U0</accession>
<comment type="caution">
    <text evidence="1">The sequence shown here is derived from an EMBL/GenBank/DDBJ whole genome shotgun (WGS) entry which is preliminary data.</text>
</comment>
<dbReference type="Proteomes" id="UP000735302">
    <property type="component" value="Unassembled WGS sequence"/>
</dbReference>
<keyword evidence="2" id="KW-1185">Reference proteome</keyword>
<dbReference type="AlphaFoldDB" id="A0AAV3Y9U0"/>
<sequence>MTELVSASSSLHFEPNAHLARSGVSSFDLDKRDNSRSLLALTLSVGEQMEDTKAPGETLIRRLAPSRASSLGGHTASSKKYKYKFNRRFSAVINACIKLQLLKELESQLFRSFTQDDKEYLLKTEGVRTVVLWIPFHAGVLGNEIVDGLANEGRSMPQPRKPLTLSDARSVLQRGTVRLWSAAQLSNDERFPNFYEAYKAGDYLQSLPRSDDVQIFRARAKHTPILADRARHGWSATTAFVFAGNRKKGLCMSCPNAGKWSVTAPADSPISTRRSPLMR</sequence>
<name>A0AAV3Y9U0_9GAST</name>
<evidence type="ECO:0000313" key="2">
    <source>
        <dbReference type="Proteomes" id="UP000735302"/>
    </source>
</evidence>
<evidence type="ECO:0000313" key="1">
    <source>
        <dbReference type="EMBL" id="GFN78876.1"/>
    </source>
</evidence>
<organism evidence="1 2">
    <name type="scientific">Plakobranchus ocellatus</name>
    <dbReference type="NCBI Taxonomy" id="259542"/>
    <lineage>
        <taxon>Eukaryota</taxon>
        <taxon>Metazoa</taxon>
        <taxon>Spiralia</taxon>
        <taxon>Lophotrochozoa</taxon>
        <taxon>Mollusca</taxon>
        <taxon>Gastropoda</taxon>
        <taxon>Heterobranchia</taxon>
        <taxon>Euthyneura</taxon>
        <taxon>Panpulmonata</taxon>
        <taxon>Sacoglossa</taxon>
        <taxon>Placobranchoidea</taxon>
        <taxon>Plakobranchidae</taxon>
        <taxon>Plakobranchus</taxon>
    </lineage>
</organism>
<reference evidence="1 2" key="1">
    <citation type="journal article" date="2021" name="Elife">
        <title>Chloroplast acquisition without the gene transfer in kleptoplastic sea slugs, Plakobranchus ocellatus.</title>
        <authorList>
            <person name="Maeda T."/>
            <person name="Takahashi S."/>
            <person name="Yoshida T."/>
            <person name="Shimamura S."/>
            <person name="Takaki Y."/>
            <person name="Nagai Y."/>
            <person name="Toyoda A."/>
            <person name="Suzuki Y."/>
            <person name="Arimoto A."/>
            <person name="Ishii H."/>
            <person name="Satoh N."/>
            <person name="Nishiyama T."/>
            <person name="Hasebe M."/>
            <person name="Maruyama T."/>
            <person name="Minagawa J."/>
            <person name="Obokata J."/>
            <person name="Shigenobu S."/>
        </authorList>
    </citation>
    <scope>NUCLEOTIDE SEQUENCE [LARGE SCALE GENOMIC DNA]</scope>
</reference>
<gene>
    <name evidence="1" type="ORF">PoB_000538200</name>
</gene>
<dbReference type="EMBL" id="BLXT01000621">
    <property type="protein sequence ID" value="GFN78876.1"/>
    <property type="molecule type" value="Genomic_DNA"/>
</dbReference>
<protein>
    <submittedName>
        <fullName evidence="1">Pol polyprotein</fullName>
    </submittedName>
</protein>